<dbReference type="EMBL" id="LR797210">
    <property type="protein sequence ID" value="CAB4194400.1"/>
    <property type="molecule type" value="Genomic_DNA"/>
</dbReference>
<protein>
    <submittedName>
        <fullName evidence="1">Uncharacterized protein</fullName>
    </submittedName>
</protein>
<name>A0A6J5RA02_9CAUD</name>
<evidence type="ECO:0000313" key="1">
    <source>
        <dbReference type="EMBL" id="CAB4194400.1"/>
    </source>
</evidence>
<sequence length="75" mass="8324">MTTLAQLRAIGFDEAKVVPFTKTYKIRCSQCTATVVNGTPIHERSCPNEKVECKGCNNLIPALTARCNPYCEDCR</sequence>
<reference evidence="1" key="1">
    <citation type="submission" date="2020-05" db="EMBL/GenBank/DDBJ databases">
        <authorList>
            <person name="Chiriac C."/>
            <person name="Salcher M."/>
            <person name="Ghai R."/>
            <person name="Kavagutti S V."/>
        </authorList>
    </citation>
    <scope>NUCLEOTIDE SEQUENCE</scope>
</reference>
<accession>A0A6J5RA02</accession>
<proteinExistence type="predicted"/>
<organism evidence="1">
    <name type="scientific">uncultured Caudovirales phage</name>
    <dbReference type="NCBI Taxonomy" id="2100421"/>
    <lineage>
        <taxon>Viruses</taxon>
        <taxon>Duplodnaviria</taxon>
        <taxon>Heunggongvirae</taxon>
        <taxon>Uroviricota</taxon>
        <taxon>Caudoviricetes</taxon>
        <taxon>Peduoviridae</taxon>
        <taxon>Maltschvirus</taxon>
        <taxon>Maltschvirus maltsch</taxon>
    </lineage>
</organism>
<gene>
    <name evidence="1" type="ORF">UFOVP1254_41</name>
</gene>